<feature type="transmembrane region" description="Helical" evidence="7">
    <location>
        <begin position="331"/>
        <end position="354"/>
    </location>
</feature>
<dbReference type="Pfam" id="PF00083">
    <property type="entry name" value="Sugar_tr"/>
    <property type="match status" value="1"/>
</dbReference>
<feature type="transmembrane region" description="Helical" evidence="7">
    <location>
        <begin position="21"/>
        <end position="39"/>
    </location>
</feature>
<feature type="transmembrane region" description="Helical" evidence="7">
    <location>
        <begin position="51"/>
        <end position="73"/>
    </location>
</feature>
<dbReference type="AlphaFoldDB" id="Z9JTJ1"/>
<dbReference type="Proteomes" id="UP000023067">
    <property type="component" value="Unassembled WGS sequence"/>
</dbReference>
<dbReference type="Pfam" id="PF07690">
    <property type="entry name" value="MFS_1"/>
    <property type="match status" value="1"/>
</dbReference>
<feature type="transmembrane region" description="Helical" evidence="7">
    <location>
        <begin position="400"/>
        <end position="420"/>
    </location>
</feature>
<dbReference type="PROSITE" id="PS50850">
    <property type="entry name" value="MFS"/>
    <property type="match status" value="1"/>
</dbReference>
<evidence type="ECO:0000256" key="6">
    <source>
        <dbReference type="ARBA" id="ARBA00023136"/>
    </source>
</evidence>
<evidence type="ECO:0000256" key="4">
    <source>
        <dbReference type="ARBA" id="ARBA00022692"/>
    </source>
</evidence>
<dbReference type="HOGENOM" id="CLU_001265_39_5_11"/>
<comment type="caution">
    <text evidence="9">The sequence shown here is derived from an EMBL/GenBank/DDBJ whole genome shotgun (WGS) entry which is preliminary data.</text>
</comment>
<sequence length="474" mass="50398">MSEAEYAANLRRATLSASVGSALEYFDFAMYGLMTALVFDKLFFSADNPAMATVAAFGIYGVGFVARPFGGLFFGTIGDRIGRRWVLVATILLMGGASTLIGVLPTYETAGILAPILLIVMRLAQGFGAGAEQAGATVLMAEYAPVRRRGFFSALPFIGIQAGTLLAGVVFFLLNLMPEDAFMAWGWRIPFLASILLILIALFIRARLRETPSFVQLEKQEQIAERPLREIFTRGRAGVVVGIGLRMAENGGSYMFQSLALAFVTSAAIGMDRGIVTWGVTIGSLIGVFSVPLCGALSDRFGRVLVYRFGAVFMLAYAFPAWYLLSQGDEIVAVAVIAVGIGIAVASMLGPQCAMLPELFGNRHRYLGVAMAREISAVLAGGLVGVLGAALLVWTDGNWIVLAIYMATLATMTTAATFLVPETRGRDLLRIEDAVRIADTEKDTATDLVFSDAAPAARVAAPAVPEAATTAPGR</sequence>
<feature type="transmembrane region" description="Helical" evidence="7">
    <location>
        <begin position="305"/>
        <end position="325"/>
    </location>
</feature>
<proteinExistence type="predicted"/>
<evidence type="ECO:0000256" key="3">
    <source>
        <dbReference type="ARBA" id="ARBA00022475"/>
    </source>
</evidence>
<keyword evidence="2" id="KW-0813">Transport</keyword>
<feature type="domain" description="Major facilitator superfamily (MFS) profile" evidence="8">
    <location>
        <begin position="13"/>
        <end position="424"/>
    </location>
</feature>
<dbReference type="EMBL" id="JDYK01000009">
    <property type="protein sequence ID" value="EWS81057.1"/>
    <property type="molecule type" value="Genomic_DNA"/>
</dbReference>
<feature type="transmembrane region" description="Helical" evidence="7">
    <location>
        <begin position="110"/>
        <end position="130"/>
    </location>
</feature>
<dbReference type="PANTHER" id="PTHR43045:SF4">
    <property type="entry name" value="TRANSPORTER YDFJ-RELATED"/>
    <property type="match status" value="1"/>
</dbReference>
<dbReference type="PANTHER" id="PTHR43045">
    <property type="entry name" value="SHIKIMATE TRANSPORTER"/>
    <property type="match status" value="1"/>
</dbReference>
<dbReference type="InterPro" id="IPR011701">
    <property type="entry name" value="MFS"/>
</dbReference>
<name>Z9JTJ1_9MICO</name>
<dbReference type="InterPro" id="IPR005828">
    <property type="entry name" value="MFS_sugar_transport-like"/>
</dbReference>
<dbReference type="OrthoDB" id="8953821at2"/>
<feature type="transmembrane region" description="Helical" evidence="7">
    <location>
        <begin position="375"/>
        <end position="394"/>
    </location>
</feature>
<feature type="transmembrane region" description="Helical" evidence="7">
    <location>
        <begin position="185"/>
        <end position="204"/>
    </location>
</feature>
<dbReference type="PATRIC" id="fig|396014.3.peg.1923"/>
<dbReference type="Gene3D" id="1.20.1250.20">
    <property type="entry name" value="MFS general substrate transporter like domains"/>
    <property type="match status" value="2"/>
</dbReference>
<organism evidence="9 10">
    <name type="scientific">Brachybacterium phenoliresistens</name>
    <dbReference type="NCBI Taxonomy" id="396014"/>
    <lineage>
        <taxon>Bacteria</taxon>
        <taxon>Bacillati</taxon>
        <taxon>Actinomycetota</taxon>
        <taxon>Actinomycetes</taxon>
        <taxon>Micrococcales</taxon>
        <taxon>Dermabacteraceae</taxon>
        <taxon>Brachybacterium</taxon>
    </lineage>
</organism>
<evidence type="ECO:0000256" key="5">
    <source>
        <dbReference type="ARBA" id="ARBA00022989"/>
    </source>
</evidence>
<keyword evidence="10" id="KW-1185">Reference proteome</keyword>
<dbReference type="CDD" id="cd17369">
    <property type="entry name" value="MFS_ShiA_like"/>
    <property type="match status" value="1"/>
</dbReference>
<protein>
    <submittedName>
        <fullName evidence="9">MFS transporter</fullName>
    </submittedName>
</protein>
<feature type="transmembrane region" description="Helical" evidence="7">
    <location>
        <begin position="275"/>
        <end position="298"/>
    </location>
</feature>
<evidence type="ECO:0000313" key="10">
    <source>
        <dbReference type="Proteomes" id="UP000023067"/>
    </source>
</evidence>
<feature type="transmembrane region" description="Helical" evidence="7">
    <location>
        <begin position="85"/>
        <end position="104"/>
    </location>
</feature>
<dbReference type="GO" id="GO:0022857">
    <property type="term" value="F:transmembrane transporter activity"/>
    <property type="evidence" value="ECO:0007669"/>
    <property type="project" value="InterPro"/>
</dbReference>
<evidence type="ECO:0000313" key="9">
    <source>
        <dbReference type="EMBL" id="EWS81057.1"/>
    </source>
</evidence>
<accession>Z9JTJ1</accession>
<evidence type="ECO:0000256" key="1">
    <source>
        <dbReference type="ARBA" id="ARBA00004651"/>
    </source>
</evidence>
<gene>
    <name evidence="9" type="ORF">BF93_17930</name>
</gene>
<keyword evidence="5 7" id="KW-1133">Transmembrane helix</keyword>
<comment type="subcellular location">
    <subcellularLocation>
        <location evidence="1">Cell membrane</location>
        <topology evidence="1">Multi-pass membrane protein</topology>
    </subcellularLocation>
</comment>
<keyword evidence="3" id="KW-1003">Cell membrane</keyword>
<dbReference type="SUPFAM" id="SSF103473">
    <property type="entry name" value="MFS general substrate transporter"/>
    <property type="match status" value="1"/>
</dbReference>
<dbReference type="InterPro" id="IPR036259">
    <property type="entry name" value="MFS_trans_sf"/>
</dbReference>
<evidence type="ECO:0000256" key="2">
    <source>
        <dbReference type="ARBA" id="ARBA00022448"/>
    </source>
</evidence>
<feature type="transmembrane region" description="Helical" evidence="7">
    <location>
        <begin position="252"/>
        <end position="269"/>
    </location>
</feature>
<evidence type="ECO:0000259" key="8">
    <source>
        <dbReference type="PROSITE" id="PS50850"/>
    </source>
</evidence>
<dbReference type="GO" id="GO:0005886">
    <property type="term" value="C:plasma membrane"/>
    <property type="evidence" value="ECO:0007669"/>
    <property type="project" value="UniProtKB-SubCell"/>
</dbReference>
<reference evidence="9 10" key="1">
    <citation type="submission" date="2014-02" db="EMBL/GenBank/DDBJ databases">
        <title>Genome sequence of Brachybacterium phenoliresistens strain W13A50.</title>
        <authorList>
            <person name="Wang X."/>
        </authorList>
    </citation>
    <scope>NUCLEOTIDE SEQUENCE [LARGE SCALE GENOMIC DNA]</scope>
    <source>
        <strain evidence="9 10">W13A50</strain>
    </source>
</reference>
<dbReference type="eggNOG" id="COG0477">
    <property type="taxonomic scope" value="Bacteria"/>
</dbReference>
<dbReference type="RefSeq" id="WP_084148436.1">
    <property type="nucleotide sequence ID" value="NZ_BAAAOW010000002.1"/>
</dbReference>
<feature type="transmembrane region" description="Helical" evidence="7">
    <location>
        <begin position="151"/>
        <end position="173"/>
    </location>
</feature>
<dbReference type="InterPro" id="IPR020846">
    <property type="entry name" value="MFS_dom"/>
</dbReference>
<evidence type="ECO:0000256" key="7">
    <source>
        <dbReference type="SAM" id="Phobius"/>
    </source>
</evidence>
<keyword evidence="4 7" id="KW-0812">Transmembrane</keyword>
<keyword evidence="6 7" id="KW-0472">Membrane</keyword>